<dbReference type="EMBL" id="QGTL01000022">
    <property type="protein sequence ID" value="PWV66964.1"/>
    <property type="molecule type" value="Genomic_DNA"/>
</dbReference>
<feature type="transmembrane region" description="Helical" evidence="7">
    <location>
        <begin position="134"/>
        <end position="156"/>
    </location>
</feature>
<comment type="similarity">
    <text evidence="2">Belongs to the EccD/Snm4 family.</text>
</comment>
<comment type="caution">
    <text evidence="9">The sequence shown here is derived from an EMBL/GenBank/DDBJ whole genome shotgun (WGS) entry which is preliminary data.</text>
</comment>
<keyword evidence="4 7" id="KW-0812">Transmembrane</keyword>
<dbReference type="Pfam" id="PF08817">
    <property type="entry name" value="YukD"/>
    <property type="match status" value="1"/>
</dbReference>
<comment type="subcellular location">
    <subcellularLocation>
        <location evidence="1">Cell membrane</location>
        <topology evidence="1">Multi-pass membrane protein</topology>
    </subcellularLocation>
</comment>
<feature type="transmembrane region" description="Helical" evidence="7">
    <location>
        <begin position="195"/>
        <end position="216"/>
    </location>
</feature>
<dbReference type="RefSeq" id="WP_244198592.1">
    <property type="nucleotide sequence ID" value="NZ_QGTL01000022.1"/>
</dbReference>
<protein>
    <submittedName>
        <fullName evidence="9">Type VII secretion integral membrane protein EccD</fullName>
    </submittedName>
</protein>
<dbReference type="InterPro" id="IPR044049">
    <property type="entry name" value="EccD_transm"/>
</dbReference>
<evidence type="ECO:0000256" key="2">
    <source>
        <dbReference type="ARBA" id="ARBA00006162"/>
    </source>
</evidence>
<evidence type="ECO:0000256" key="3">
    <source>
        <dbReference type="ARBA" id="ARBA00022475"/>
    </source>
</evidence>
<reference evidence="9 10" key="1">
    <citation type="submission" date="2018-05" db="EMBL/GenBank/DDBJ databases">
        <title>Genomic Encyclopedia of Type Strains, Phase IV (KMG-IV): sequencing the most valuable type-strain genomes for metagenomic binning, comparative biology and taxonomic classification.</title>
        <authorList>
            <person name="Goeker M."/>
        </authorList>
    </citation>
    <scope>NUCLEOTIDE SEQUENCE [LARGE SCALE GENOMIC DNA]</scope>
    <source>
        <strain evidence="9 10">DSM 44717</strain>
    </source>
</reference>
<name>A0A317N2R1_9NOCA</name>
<gene>
    <name evidence="9" type="ORF">DFR69_12229</name>
</gene>
<dbReference type="Gene3D" id="3.10.20.90">
    <property type="entry name" value="Phosphatidylinositol 3-kinase Catalytic Subunit, Chain A, domain 1"/>
    <property type="match status" value="1"/>
</dbReference>
<dbReference type="Pfam" id="PF19053">
    <property type="entry name" value="EccD"/>
    <property type="match status" value="1"/>
</dbReference>
<dbReference type="InterPro" id="IPR024962">
    <property type="entry name" value="YukD-like"/>
</dbReference>
<dbReference type="Proteomes" id="UP000246410">
    <property type="component" value="Unassembled WGS sequence"/>
</dbReference>
<dbReference type="AlphaFoldDB" id="A0A317N2R1"/>
<feature type="transmembrane region" description="Helical" evidence="7">
    <location>
        <begin position="249"/>
        <end position="270"/>
    </location>
</feature>
<keyword evidence="6 7" id="KW-0472">Membrane</keyword>
<evidence type="ECO:0000313" key="10">
    <source>
        <dbReference type="Proteomes" id="UP000246410"/>
    </source>
</evidence>
<feature type="transmembrane region" description="Helical" evidence="7">
    <location>
        <begin position="282"/>
        <end position="302"/>
    </location>
</feature>
<accession>A0A317N2R1</accession>
<proteinExistence type="inferred from homology"/>
<evidence type="ECO:0000256" key="4">
    <source>
        <dbReference type="ARBA" id="ARBA00022692"/>
    </source>
</evidence>
<feature type="domain" description="EccD-like transmembrane" evidence="8">
    <location>
        <begin position="140"/>
        <end position="500"/>
    </location>
</feature>
<dbReference type="GO" id="GO:0005886">
    <property type="term" value="C:plasma membrane"/>
    <property type="evidence" value="ECO:0007669"/>
    <property type="project" value="UniProtKB-SubCell"/>
</dbReference>
<evidence type="ECO:0000256" key="7">
    <source>
        <dbReference type="SAM" id="Phobius"/>
    </source>
</evidence>
<organism evidence="9 10">
    <name type="scientific">Nocardia neocaledoniensis</name>
    <dbReference type="NCBI Taxonomy" id="236511"/>
    <lineage>
        <taxon>Bacteria</taxon>
        <taxon>Bacillati</taxon>
        <taxon>Actinomycetota</taxon>
        <taxon>Actinomycetes</taxon>
        <taxon>Mycobacteriales</taxon>
        <taxon>Nocardiaceae</taxon>
        <taxon>Nocardia</taxon>
    </lineage>
</organism>
<sequence>MTSGLTNSTVAPGADVATVRIAVLVSTFQVDVVVPTKFTIETFIDDLLVVLAAAIEDQDIDLRPPRGQWSLARPGSGPIPRWNTLGDHDIVDGTVLMLTVAESSETFTPVVEDITDALALINEREFAEFDSHTASVVGLALLGTAASTVAAMSIMWWTEAESPWWCGIPSLVLGIGCLIAGVVGRRFQVSGRTSLALGLSCVPLLFAGAALLVPAADQSPKFAAAQVAAGALVAAVGAVTFLRSTGLGTGSMIAVGVVGALTAVTALPLMYFDVTVRQASGFLLFAGLLLLTGAPRIAVVIARIRPPDLPDPGNDVSSATLTDIFDAEAAAAGDSAHDQPDRNTARGIENKARVAVASLRGLIVAACAVLVAGAVLTNSVSPGGIREIVVATATAGILAMRSRWFPDRVQATSLVLSAAVIAVGVGFVLLSAYRSPMADVAIMAAIAAAGCAGWAGCSRLPDRRLSPVTRRVIDLIEYLLILSVPVIAFWIMDVYTAMREI</sequence>
<feature type="transmembrane region" description="Helical" evidence="7">
    <location>
        <begin position="478"/>
        <end position="498"/>
    </location>
</feature>
<dbReference type="NCBIfam" id="TIGR03920">
    <property type="entry name" value="T7SS_EccD"/>
    <property type="match status" value="1"/>
</dbReference>
<keyword evidence="3" id="KW-1003">Cell membrane</keyword>
<dbReference type="PIRSF" id="PIRSF017804">
    <property type="entry name" value="Secretion_EccD1"/>
    <property type="match status" value="1"/>
</dbReference>
<evidence type="ECO:0000259" key="8">
    <source>
        <dbReference type="Pfam" id="PF19053"/>
    </source>
</evidence>
<dbReference type="InterPro" id="IPR006707">
    <property type="entry name" value="T7SS_EccD"/>
</dbReference>
<feature type="transmembrane region" description="Helical" evidence="7">
    <location>
        <begin position="222"/>
        <end position="242"/>
    </location>
</feature>
<evidence type="ECO:0000313" key="9">
    <source>
        <dbReference type="EMBL" id="PWV66964.1"/>
    </source>
</evidence>
<evidence type="ECO:0000256" key="5">
    <source>
        <dbReference type="ARBA" id="ARBA00022989"/>
    </source>
</evidence>
<feature type="transmembrane region" description="Helical" evidence="7">
    <location>
        <begin position="440"/>
        <end position="457"/>
    </location>
</feature>
<evidence type="ECO:0000256" key="6">
    <source>
        <dbReference type="ARBA" id="ARBA00023136"/>
    </source>
</evidence>
<keyword evidence="5 7" id="KW-1133">Transmembrane helix</keyword>
<feature type="transmembrane region" description="Helical" evidence="7">
    <location>
        <begin position="412"/>
        <end position="434"/>
    </location>
</feature>
<keyword evidence="10" id="KW-1185">Reference proteome</keyword>
<evidence type="ECO:0000256" key="1">
    <source>
        <dbReference type="ARBA" id="ARBA00004651"/>
    </source>
</evidence>
<feature type="transmembrane region" description="Helical" evidence="7">
    <location>
        <begin position="162"/>
        <end position="183"/>
    </location>
</feature>
<feature type="transmembrane region" description="Helical" evidence="7">
    <location>
        <begin position="354"/>
        <end position="377"/>
    </location>
</feature>